<evidence type="ECO:0000313" key="3">
    <source>
        <dbReference type="Proteomes" id="UP001358586"/>
    </source>
</evidence>
<protein>
    <recommendedName>
        <fullName evidence="1">Transposase MuDR plant domain-containing protein</fullName>
    </recommendedName>
</protein>
<organism evidence="2 3">
    <name type="scientific">Gossypium arboreum</name>
    <name type="common">Tree cotton</name>
    <name type="synonym">Gossypium nanking</name>
    <dbReference type="NCBI Taxonomy" id="29729"/>
    <lineage>
        <taxon>Eukaryota</taxon>
        <taxon>Viridiplantae</taxon>
        <taxon>Streptophyta</taxon>
        <taxon>Embryophyta</taxon>
        <taxon>Tracheophyta</taxon>
        <taxon>Spermatophyta</taxon>
        <taxon>Magnoliopsida</taxon>
        <taxon>eudicotyledons</taxon>
        <taxon>Gunneridae</taxon>
        <taxon>Pentapetalae</taxon>
        <taxon>rosids</taxon>
        <taxon>malvids</taxon>
        <taxon>Malvales</taxon>
        <taxon>Malvaceae</taxon>
        <taxon>Malvoideae</taxon>
        <taxon>Gossypium</taxon>
    </lineage>
</organism>
<dbReference type="Proteomes" id="UP001358586">
    <property type="component" value="Chromosome 13"/>
</dbReference>
<reference evidence="2 3" key="1">
    <citation type="submission" date="2023-03" db="EMBL/GenBank/DDBJ databases">
        <title>WGS of Gossypium arboreum.</title>
        <authorList>
            <person name="Yu D."/>
        </authorList>
    </citation>
    <scope>NUCLEOTIDE SEQUENCE [LARGE SCALE GENOMIC DNA]</scope>
    <source>
        <tissue evidence="2">Leaf</tissue>
    </source>
</reference>
<dbReference type="Pfam" id="PF03108">
    <property type="entry name" value="DBD_Tnp_Mut"/>
    <property type="match status" value="1"/>
</dbReference>
<name>A0ABR0MIU6_GOSAR</name>
<dbReference type="InterPro" id="IPR004332">
    <property type="entry name" value="Transposase_MuDR"/>
</dbReference>
<sequence length="153" mass="17766">MSLIDPNVAHVAEFFEYPEILPTHQLAVNSEHEELLVGQRFESKEECVFAIKRYSINISVDYKVAVSKLTLYIGECWKSAEGCNWRVRAVFIQKSQMWEIRKFVGPHTCTSTRTTEDHGKLDFKTICRFIMPMVKDMQTIKVSVLIAEMQARF</sequence>
<evidence type="ECO:0000259" key="1">
    <source>
        <dbReference type="Pfam" id="PF03108"/>
    </source>
</evidence>
<dbReference type="EMBL" id="JARKNE010000013">
    <property type="protein sequence ID" value="KAK5772995.1"/>
    <property type="molecule type" value="Genomic_DNA"/>
</dbReference>
<comment type="caution">
    <text evidence="2">The sequence shown here is derived from an EMBL/GenBank/DDBJ whole genome shotgun (WGS) entry which is preliminary data.</text>
</comment>
<accession>A0ABR0MIU6</accession>
<feature type="domain" description="Transposase MuDR plant" evidence="1">
    <location>
        <begin position="35"/>
        <end position="98"/>
    </location>
</feature>
<evidence type="ECO:0000313" key="2">
    <source>
        <dbReference type="EMBL" id="KAK5772995.1"/>
    </source>
</evidence>
<keyword evidence="3" id="KW-1185">Reference proteome</keyword>
<proteinExistence type="predicted"/>
<gene>
    <name evidence="2" type="ORF">PVK06_049298</name>
</gene>